<keyword evidence="1" id="KW-0472">Membrane</keyword>
<dbReference type="WBParaSite" id="Hba_00769">
    <property type="protein sequence ID" value="Hba_00769"/>
    <property type="gene ID" value="Hba_00769"/>
</dbReference>
<protein>
    <submittedName>
        <fullName evidence="3">Ovule protein</fullName>
    </submittedName>
</protein>
<feature type="transmembrane region" description="Helical" evidence="1">
    <location>
        <begin position="25"/>
        <end position="45"/>
    </location>
</feature>
<organism evidence="2 3">
    <name type="scientific">Heterorhabditis bacteriophora</name>
    <name type="common">Entomopathogenic nematode worm</name>
    <dbReference type="NCBI Taxonomy" id="37862"/>
    <lineage>
        <taxon>Eukaryota</taxon>
        <taxon>Metazoa</taxon>
        <taxon>Ecdysozoa</taxon>
        <taxon>Nematoda</taxon>
        <taxon>Chromadorea</taxon>
        <taxon>Rhabditida</taxon>
        <taxon>Rhabditina</taxon>
        <taxon>Rhabditomorpha</taxon>
        <taxon>Strongyloidea</taxon>
        <taxon>Heterorhabditidae</taxon>
        <taxon>Heterorhabditis</taxon>
    </lineage>
</organism>
<keyword evidence="2" id="KW-1185">Reference proteome</keyword>
<dbReference type="AlphaFoldDB" id="A0A1I7W7Z8"/>
<evidence type="ECO:0000256" key="1">
    <source>
        <dbReference type="SAM" id="Phobius"/>
    </source>
</evidence>
<keyword evidence="1" id="KW-0812">Transmembrane</keyword>
<name>A0A1I7W7Z8_HETBA</name>
<accession>A0A1I7W7Z8</accession>
<evidence type="ECO:0000313" key="2">
    <source>
        <dbReference type="Proteomes" id="UP000095283"/>
    </source>
</evidence>
<dbReference type="Proteomes" id="UP000095283">
    <property type="component" value="Unplaced"/>
</dbReference>
<evidence type="ECO:0000313" key="3">
    <source>
        <dbReference type="WBParaSite" id="Hba_00769"/>
    </source>
</evidence>
<sequence length="76" mass="8638">MHTPLFVHQPSIVEVKQIFEYANSAFLTTCFLKLLLHAASTSTVFSSRYSCVKEITTAPMCLYLLIFSWAIFVSFP</sequence>
<reference evidence="3" key="1">
    <citation type="submission" date="2016-11" db="UniProtKB">
        <authorList>
            <consortium name="WormBaseParasite"/>
        </authorList>
    </citation>
    <scope>IDENTIFICATION</scope>
</reference>
<proteinExistence type="predicted"/>
<keyword evidence="1" id="KW-1133">Transmembrane helix</keyword>
<feature type="transmembrane region" description="Helical" evidence="1">
    <location>
        <begin position="57"/>
        <end position="75"/>
    </location>
</feature>